<dbReference type="SUPFAM" id="SSF53822">
    <property type="entry name" value="Periplasmic binding protein-like I"/>
    <property type="match status" value="1"/>
</dbReference>
<keyword evidence="3" id="KW-0804">Transcription</keyword>
<keyword evidence="1" id="KW-0805">Transcription regulation</keyword>
<evidence type="ECO:0000259" key="4">
    <source>
        <dbReference type="PROSITE" id="PS50932"/>
    </source>
</evidence>
<dbReference type="GO" id="GO:0003700">
    <property type="term" value="F:DNA-binding transcription factor activity"/>
    <property type="evidence" value="ECO:0007669"/>
    <property type="project" value="TreeGrafter"/>
</dbReference>
<dbReference type="Gene3D" id="1.10.260.40">
    <property type="entry name" value="lambda repressor-like DNA-binding domains"/>
    <property type="match status" value="1"/>
</dbReference>
<dbReference type="InterPro" id="IPR000843">
    <property type="entry name" value="HTH_LacI"/>
</dbReference>
<reference evidence="5 6" key="1">
    <citation type="submission" date="2020-05" db="EMBL/GenBank/DDBJ databases">
        <title>Genome Sequencing of Type Strains.</title>
        <authorList>
            <person name="Lemaire J.F."/>
            <person name="Inderbitzin P."/>
            <person name="Gregorio O.A."/>
            <person name="Collins S.B."/>
            <person name="Wespe N."/>
            <person name="Knight-Connoni V."/>
        </authorList>
    </citation>
    <scope>NUCLEOTIDE SEQUENCE [LARGE SCALE GENOMIC DNA]</scope>
    <source>
        <strain evidence="5 6">DSM 20512</strain>
    </source>
</reference>
<evidence type="ECO:0000256" key="1">
    <source>
        <dbReference type="ARBA" id="ARBA00023015"/>
    </source>
</evidence>
<dbReference type="PANTHER" id="PTHR30146">
    <property type="entry name" value="LACI-RELATED TRANSCRIPTIONAL REPRESSOR"/>
    <property type="match status" value="1"/>
</dbReference>
<gene>
    <name evidence="5" type="ORF">HP467_13955</name>
</gene>
<dbReference type="SMART" id="SM00354">
    <property type="entry name" value="HTH_LACI"/>
    <property type="match status" value="1"/>
</dbReference>
<dbReference type="EMBL" id="JABMCG010000121">
    <property type="protein sequence ID" value="NUU29197.1"/>
    <property type="molecule type" value="Genomic_DNA"/>
</dbReference>
<dbReference type="InterPro" id="IPR046335">
    <property type="entry name" value="LacI/GalR-like_sensor"/>
</dbReference>
<dbReference type="RefSeq" id="WP_175326550.1">
    <property type="nucleotide sequence ID" value="NZ_BAAAWP010000001.1"/>
</dbReference>
<dbReference type="CDD" id="cd01574">
    <property type="entry name" value="PBP1_LacI"/>
    <property type="match status" value="1"/>
</dbReference>
<evidence type="ECO:0000256" key="2">
    <source>
        <dbReference type="ARBA" id="ARBA00023125"/>
    </source>
</evidence>
<sequence length="341" mass="36962">MTTTDHITRPSDAQRPATIYDVARVAGVSHQLVSRYLKGEKGIRPANRDKVVAALRELDYRPNMTARLLATSRSHRIAVLTHEIGQVGPAQIAQGASAEARAHGYVLDIVTLDTTDRHAIDEAIGELNQQEIAGVLALASTDEVVAAFQAAEFSVPVYVGTEDDERIEAGPTERSFPGFDTIVDHLRELGHHDFFHVGGPHAWIAARNREAAYKRAVRRVGGIDHGSIAGDWSASSGYQAAGAIPPGVTAVVVANDQMAIGVVRRLIEDGRRVPDDVSVTGVDDVPEAAYITPPLTTLRVQFEEQGRASVRRLLERLHGDTEHVPAQRVELVVRQSTAPSR</sequence>
<name>A0A850DUQ2_9MICO</name>
<organism evidence="5 6">
    <name type="scientific">Curtobacterium citreum</name>
    <dbReference type="NCBI Taxonomy" id="2036"/>
    <lineage>
        <taxon>Bacteria</taxon>
        <taxon>Bacillati</taxon>
        <taxon>Actinomycetota</taxon>
        <taxon>Actinomycetes</taxon>
        <taxon>Micrococcales</taxon>
        <taxon>Microbacteriaceae</taxon>
        <taxon>Curtobacterium</taxon>
    </lineage>
</organism>
<dbReference type="AlphaFoldDB" id="A0A850DUQ2"/>
<dbReference type="InterPro" id="IPR010982">
    <property type="entry name" value="Lambda_DNA-bd_dom_sf"/>
</dbReference>
<proteinExistence type="predicted"/>
<dbReference type="Pfam" id="PF00356">
    <property type="entry name" value="LacI"/>
    <property type="match status" value="1"/>
</dbReference>
<dbReference type="SUPFAM" id="SSF47413">
    <property type="entry name" value="lambda repressor-like DNA-binding domains"/>
    <property type="match status" value="1"/>
</dbReference>
<dbReference type="GO" id="GO:0000976">
    <property type="term" value="F:transcription cis-regulatory region binding"/>
    <property type="evidence" value="ECO:0007669"/>
    <property type="project" value="TreeGrafter"/>
</dbReference>
<dbReference type="PROSITE" id="PS50932">
    <property type="entry name" value="HTH_LACI_2"/>
    <property type="match status" value="1"/>
</dbReference>
<dbReference type="Pfam" id="PF13377">
    <property type="entry name" value="Peripla_BP_3"/>
    <property type="match status" value="1"/>
</dbReference>
<dbReference type="Gene3D" id="3.40.50.2300">
    <property type="match status" value="2"/>
</dbReference>
<keyword evidence="2" id="KW-0238">DNA-binding</keyword>
<comment type="caution">
    <text evidence="5">The sequence shown here is derived from an EMBL/GenBank/DDBJ whole genome shotgun (WGS) entry which is preliminary data.</text>
</comment>
<dbReference type="Proteomes" id="UP000539146">
    <property type="component" value="Unassembled WGS sequence"/>
</dbReference>
<dbReference type="PANTHER" id="PTHR30146:SF109">
    <property type="entry name" value="HTH-TYPE TRANSCRIPTIONAL REGULATOR GALS"/>
    <property type="match status" value="1"/>
</dbReference>
<protein>
    <submittedName>
        <fullName evidence="5">Substrate-binding domain-containing protein</fullName>
    </submittedName>
</protein>
<accession>A0A850DUQ2</accession>
<feature type="domain" description="HTH lacI-type" evidence="4">
    <location>
        <begin position="17"/>
        <end position="71"/>
    </location>
</feature>
<dbReference type="CDD" id="cd01392">
    <property type="entry name" value="HTH_LacI"/>
    <property type="match status" value="1"/>
</dbReference>
<dbReference type="InterPro" id="IPR028082">
    <property type="entry name" value="Peripla_BP_I"/>
</dbReference>
<evidence type="ECO:0000256" key="3">
    <source>
        <dbReference type="ARBA" id="ARBA00023163"/>
    </source>
</evidence>
<evidence type="ECO:0000313" key="5">
    <source>
        <dbReference type="EMBL" id="NUU29197.1"/>
    </source>
</evidence>
<evidence type="ECO:0000313" key="6">
    <source>
        <dbReference type="Proteomes" id="UP000539146"/>
    </source>
</evidence>